<feature type="transmembrane region" description="Helical" evidence="8">
    <location>
        <begin position="320"/>
        <end position="338"/>
    </location>
</feature>
<dbReference type="PANTHER" id="PTHR30472">
    <property type="entry name" value="FERRIC ENTEROBACTIN TRANSPORT SYSTEM PERMEASE PROTEIN"/>
    <property type="match status" value="1"/>
</dbReference>
<dbReference type="Pfam" id="PF01032">
    <property type="entry name" value="FecCD"/>
    <property type="match status" value="1"/>
</dbReference>
<evidence type="ECO:0000256" key="6">
    <source>
        <dbReference type="ARBA" id="ARBA00022989"/>
    </source>
</evidence>
<evidence type="ECO:0000256" key="2">
    <source>
        <dbReference type="ARBA" id="ARBA00007935"/>
    </source>
</evidence>
<dbReference type="FunFam" id="1.10.3470.10:FF:000001">
    <property type="entry name" value="Vitamin B12 ABC transporter permease BtuC"/>
    <property type="match status" value="1"/>
</dbReference>
<dbReference type="RefSeq" id="WP_130289614.1">
    <property type="nucleotide sequence ID" value="NZ_SHKL01000001.1"/>
</dbReference>
<keyword evidence="5 8" id="KW-0812">Transmembrane</keyword>
<keyword evidence="6 8" id="KW-1133">Transmembrane helix</keyword>
<dbReference type="Proteomes" id="UP000291591">
    <property type="component" value="Unassembled WGS sequence"/>
</dbReference>
<evidence type="ECO:0000256" key="3">
    <source>
        <dbReference type="ARBA" id="ARBA00022448"/>
    </source>
</evidence>
<organism evidence="9 10">
    <name type="scientific">Pseudonocardia sediminis</name>
    <dbReference type="NCBI Taxonomy" id="1397368"/>
    <lineage>
        <taxon>Bacteria</taxon>
        <taxon>Bacillati</taxon>
        <taxon>Actinomycetota</taxon>
        <taxon>Actinomycetes</taxon>
        <taxon>Pseudonocardiales</taxon>
        <taxon>Pseudonocardiaceae</taxon>
        <taxon>Pseudonocardia</taxon>
    </lineage>
</organism>
<reference evidence="9 10" key="1">
    <citation type="submission" date="2019-02" db="EMBL/GenBank/DDBJ databases">
        <title>Sequencing the genomes of 1000 actinobacteria strains.</title>
        <authorList>
            <person name="Klenk H.-P."/>
        </authorList>
    </citation>
    <scope>NUCLEOTIDE SEQUENCE [LARGE SCALE GENOMIC DNA]</scope>
    <source>
        <strain evidence="9 10">DSM 45779</strain>
    </source>
</reference>
<evidence type="ECO:0000256" key="8">
    <source>
        <dbReference type="SAM" id="Phobius"/>
    </source>
</evidence>
<comment type="similarity">
    <text evidence="2">Belongs to the binding-protein-dependent transport system permease family. FecCD subfamily.</text>
</comment>
<accession>A0A4Q7UVL9</accession>
<keyword evidence="3" id="KW-0813">Transport</keyword>
<feature type="transmembrane region" description="Helical" evidence="8">
    <location>
        <begin position="75"/>
        <end position="92"/>
    </location>
</feature>
<feature type="transmembrane region" description="Helical" evidence="8">
    <location>
        <begin position="160"/>
        <end position="182"/>
    </location>
</feature>
<dbReference type="OrthoDB" id="9782305at2"/>
<sequence>MTAAPPRPAAPRTGSLRARRVGLVAALVVAIVALCLLSLAVGANPIPLRLVWTAIVSPTDSDADTVVRTLRMPRTFLGVVVGIALGMAGALIQGHTRNPLADPGLLGVEAGAAFLVVLGISVLGVTNLYGYVWFSFVGAFAASAVVFAVGAAGRGGATPVTLALAGVAISALLGSFTSAMVLSDAATLDAFRFWAVGSLAGRDATIAVDVAPFLAAGVLLGLINAPGLNLLALGEDVARGLGTNLTRVRWTGLAAITLLTGSAVAACGPIAFVGLIVPHVCRAVTGPDQRWLVPASGLAGAVLLLTADVIGRVVVRPGELEVGIVLALVGAPFFVALVRRRRMASL</sequence>
<dbReference type="InterPro" id="IPR000522">
    <property type="entry name" value="ABC_transptr_permease_BtuC"/>
</dbReference>
<keyword evidence="10" id="KW-1185">Reference proteome</keyword>
<dbReference type="Gene3D" id="1.10.3470.10">
    <property type="entry name" value="ABC transporter involved in vitamin B12 uptake, BtuC"/>
    <property type="match status" value="1"/>
</dbReference>
<name>A0A4Q7UVL9_PSEST</name>
<feature type="transmembrane region" description="Helical" evidence="8">
    <location>
        <begin position="21"/>
        <end position="43"/>
    </location>
</feature>
<evidence type="ECO:0000256" key="5">
    <source>
        <dbReference type="ARBA" id="ARBA00022692"/>
    </source>
</evidence>
<dbReference type="EMBL" id="SHKL01000001">
    <property type="protein sequence ID" value="RZT85094.1"/>
    <property type="molecule type" value="Genomic_DNA"/>
</dbReference>
<protein>
    <submittedName>
        <fullName evidence="9">Iron complex transport system permease protein</fullName>
    </submittedName>
</protein>
<keyword evidence="7 8" id="KW-0472">Membrane</keyword>
<evidence type="ECO:0000313" key="9">
    <source>
        <dbReference type="EMBL" id="RZT85094.1"/>
    </source>
</evidence>
<dbReference type="InterPro" id="IPR037294">
    <property type="entry name" value="ABC_BtuC-like"/>
</dbReference>
<keyword evidence="4" id="KW-1003">Cell membrane</keyword>
<feature type="transmembrane region" description="Helical" evidence="8">
    <location>
        <begin position="253"/>
        <end position="279"/>
    </location>
</feature>
<gene>
    <name evidence="9" type="ORF">EV383_1958</name>
</gene>
<evidence type="ECO:0000256" key="1">
    <source>
        <dbReference type="ARBA" id="ARBA00004651"/>
    </source>
</evidence>
<evidence type="ECO:0000256" key="7">
    <source>
        <dbReference type="ARBA" id="ARBA00023136"/>
    </source>
</evidence>
<feature type="transmembrane region" description="Helical" evidence="8">
    <location>
        <begin position="131"/>
        <end position="153"/>
    </location>
</feature>
<feature type="transmembrane region" description="Helical" evidence="8">
    <location>
        <begin position="104"/>
        <end position="125"/>
    </location>
</feature>
<dbReference type="GO" id="GO:0033214">
    <property type="term" value="P:siderophore-iron import into cell"/>
    <property type="evidence" value="ECO:0007669"/>
    <property type="project" value="TreeGrafter"/>
</dbReference>
<dbReference type="SUPFAM" id="SSF81345">
    <property type="entry name" value="ABC transporter involved in vitamin B12 uptake, BtuC"/>
    <property type="match status" value="1"/>
</dbReference>
<comment type="subcellular location">
    <subcellularLocation>
        <location evidence="1">Cell membrane</location>
        <topology evidence="1">Multi-pass membrane protein</topology>
    </subcellularLocation>
</comment>
<dbReference type="AlphaFoldDB" id="A0A4Q7UVL9"/>
<evidence type="ECO:0000313" key="10">
    <source>
        <dbReference type="Proteomes" id="UP000291591"/>
    </source>
</evidence>
<dbReference type="PANTHER" id="PTHR30472:SF1">
    <property type="entry name" value="FE(3+) DICITRATE TRANSPORT SYSTEM PERMEASE PROTEIN FECC-RELATED"/>
    <property type="match status" value="1"/>
</dbReference>
<comment type="caution">
    <text evidence="9">The sequence shown here is derived from an EMBL/GenBank/DDBJ whole genome shotgun (WGS) entry which is preliminary data.</text>
</comment>
<dbReference type="GO" id="GO:0005886">
    <property type="term" value="C:plasma membrane"/>
    <property type="evidence" value="ECO:0007669"/>
    <property type="project" value="UniProtKB-SubCell"/>
</dbReference>
<dbReference type="CDD" id="cd06550">
    <property type="entry name" value="TM_ABC_iron-siderophores_like"/>
    <property type="match status" value="1"/>
</dbReference>
<proteinExistence type="inferred from homology"/>
<dbReference type="GO" id="GO:0022857">
    <property type="term" value="F:transmembrane transporter activity"/>
    <property type="evidence" value="ECO:0007669"/>
    <property type="project" value="InterPro"/>
</dbReference>
<feature type="transmembrane region" description="Helical" evidence="8">
    <location>
        <begin position="291"/>
        <end position="314"/>
    </location>
</feature>
<evidence type="ECO:0000256" key="4">
    <source>
        <dbReference type="ARBA" id="ARBA00022475"/>
    </source>
</evidence>